<dbReference type="AlphaFoldDB" id="A0A644Y3I5"/>
<feature type="region of interest" description="Disordered" evidence="1">
    <location>
        <begin position="76"/>
        <end position="100"/>
    </location>
</feature>
<reference evidence="2" key="1">
    <citation type="submission" date="2019-08" db="EMBL/GenBank/DDBJ databases">
        <authorList>
            <person name="Kucharzyk K."/>
            <person name="Murdoch R.W."/>
            <person name="Higgins S."/>
            <person name="Loffler F."/>
        </authorList>
    </citation>
    <scope>NUCLEOTIDE SEQUENCE</scope>
</reference>
<gene>
    <name evidence="2" type="ORF">SDC9_68936</name>
</gene>
<dbReference type="EMBL" id="VSSQ01003819">
    <property type="protein sequence ID" value="MPM22481.1"/>
    <property type="molecule type" value="Genomic_DNA"/>
</dbReference>
<feature type="compositionally biased region" description="Basic and acidic residues" evidence="1">
    <location>
        <begin position="76"/>
        <end position="88"/>
    </location>
</feature>
<comment type="caution">
    <text evidence="2">The sequence shown here is derived from an EMBL/GenBank/DDBJ whole genome shotgun (WGS) entry which is preliminary data.</text>
</comment>
<proteinExistence type="predicted"/>
<feature type="region of interest" description="Disordered" evidence="1">
    <location>
        <begin position="177"/>
        <end position="209"/>
    </location>
</feature>
<feature type="compositionally biased region" description="Basic and acidic residues" evidence="1">
    <location>
        <begin position="188"/>
        <end position="197"/>
    </location>
</feature>
<evidence type="ECO:0000313" key="2">
    <source>
        <dbReference type="EMBL" id="MPM22481.1"/>
    </source>
</evidence>
<name>A0A644Y3I5_9ZZZZ</name>
<sequence length="209" mass="22774">MLYYLVRADYNFDNSSVFVPGENQPPDAVCPMGAGAHKTAFTFFTVRQSHQRHERGAGRRPGGEAGICPAGLKAAGERSLRSHREQRGSRGGRQQLWLSGPFGRRRDHNPLCRKDERRGDFTNRLAGRQHCLRAVVRGGKSPFLPASAQDAQGLSCRGLQTENLCGGGHCFALPLRSLPPGGLPDAESGGRGRERSPCARPRAVPLPPW</sequence>
<protein>
    <submittedName>
        <fullName evidence="2">Uncharacterized protein</fullName>
    </submittedName>
</protein>
<evidence type="ECO:0000256" key="1">
    <source>
        <dbReference type="SAM" id="MobiDB-lite"/>
    </source>
</evidence>
<accession>A0A644Y3I5</accession>
<organism evidence="2">
    <name type="scientific">bioreactor metagenome</name>
    <dbReference type="NCBI Taxonomy" id="1076179"/>
    <lineage>
        <taxon>unclassified sequences</taxon>
        <taxon>metagenomes</taxon>
        <taxon>ecological metagenomes</taxon>
    </lineage>
</organism>